<reference evidence="1" key="1">
    <citation type="submission" date="2014-09" db="EMBL/GenBank/DDBJ databases">
        <authorList>
            <person name="Magalhaes I.L.F."/>
            <person name="Oliveira U."/>
            <person name="Santos F.R."/>
            <person name="Vidigal T.H.D.A."/>
            <person name="Brescovit A.D."/>
            <person name="Santos A.J."/>
        </authorList>
    </citation>
    <scope>NUCLEOTIDE SEQUENCE</scope>
    <source>
        <tissue evidence="1">Shoot tissue taken approximately 20 cm above the soil surface</tissue>
    </source>
</reference>
<accession>A0A0A9HWZ8</accession>
<name>A0A0A9HWZ8_ARUDO</name>
<sequence>MDGLPQYISPIFLHRLSPSPLCCLCDLMGV</sequence>
<reference evidence="1" key="2">
    <citation type="journal article" date="2015" name="Data Brief">
        <title>Shoot transcriptome of the giant reed, Arundo donax.</title>
        <authorList>
            <person name="Barrero R.A."/>
            <person name="Guerrero F.D."/>
            <person name="Moolhuijzen P."/>
            <person name="Goolsby J.A."/>
            <person name="Tidwell J."/>
            <person name="Bellgard S.E."/>
            <person name="Bellgard M.I."/>
        </authorList>
    </citation>
    <scope>NUCLEOTIDE SEQUENCE</scope>
    <source>
        <tissue evidence="1">Shoot tissue taken approximately 20 cm above the soil surface</tissue>
    </source>
</reference>
<dbReference type="EMBL" id="GBRH01160468">
    <property type="protein sequence ID" value="JAE37428.1"/>
    <property type="molecule type" value="Transcribed_RNA"/>
</dbReference>
<organism evidence="1">
    <name type="scientific">Arundo donax</name>
    <name type="common">Giant reed</name>
    <name type="synonym">Donax arundinaceus</name>
    <dbReference type="NCBI Taxonomy" id="35708"/>
    <lineage>
        <taxon>Eukaryota</taxon>
        <taxon>Viridiplantae</taxon>
        <taxon>Streptophyta</taxon>
        <taxon>Embryophyta</taxon>
        <taxon>Tracheophyta</taxon>
        <taxon>Spermatophyta</taxon>
        <taxon>Magnoliopsida</taxon>
        <taxon>Liliopsida</taxon>
        <taxon>Poales</taxon>
        <taxon>Poaceae</taxon>
        <taxon>PACMAD clade</taxon>
        <taxon>Arundinoideae</taxon>
        <taxon>Arundineae</taxon>
        <taxon>Arundo</taxon>
    </lineage>
</organism>
<dbReference type="AlphaFoldDB" id="A0A0A9HWZ8"/>
<protein>
    <submittedName>
        <fullName evidence="1">Uncharacterized protein</fullName>
    </submittedName>
</protein>
<evidence type="ECO:0000313" key="1">
    <source>
        <dbReference type="EMBL" id="JAE37428.1"/>
    </source>
</evidence>
<proteinExistence type="predicted"/>